<dbReference type="EMBL" id="CAJPDQ010000040">
    <property type="protein sequence ID" value="CAF9931781.1"/>
    <property type="molecule type" value="Genomic_DNA"/>
</dbReference>
<feature type="transmembrane region" description="Helical" evidence="2">
    <location>
        <begin position="99"/>
        <end position="124"/>
    </location>
</feature>
<protein>
    <submittedName>
        <fullName evidence="3">Uncharacterized protein</fullName>
    </submittedName>
</protein>
<name>A0A8H3FT56_9LECA</name>
<sequence length="763" mass="82806">MALYDSPGDEEREKALESGSAEKTGLPPRSHTRPYSSKLDHGIQTGWSSPPPGDFKPPQRTNTGSFSIDSMFKQFPETDFSRFTEWVERLAIRIIYPEMFVVGIFLVSIYSTILSTVWLLIAIIRPHWGSFVAMNGGSLSPRLASVLVAGFAKTIEMSFSTVMIACVGQYLTNKAKQSGISLIDLQVKSMILLPMALVTQKGGVRALLRSGVLGFICILAYTAAALYTTASDAVVSPRIGVSLPTTTNLSAFIQTSVANTYHIGQSCPNPPSSVQNDETCITTEHAGVSLRDYLQYLSNWKIATSQHQVVTESNKPVPMASYGDSVAVQGQWLYPVDYTAISKANGRLVTGTQMAMPFAGVINATTIPENNLDISSQLGGQLSVNAKAVTPVIGVTCAVVTPEELVPIVYSNWTTHTANATLTPTQFEGTYKDQTWRTNATAFDTLFGFNNLTRHRPVFYNLPAQYNSEFDGEGTYRDMLYILFNSNVSKSTAVEESQYTLCGMNFTLIGGCSSVYAANSSGTSLTLDCGKNNDMAFPMDPIKVVSTSSDWVNVAAVWGRSISLGSGILSSNAATVALLTQLAPTDSSFNPIEPSLADSLAILSAGTALESTIDAPFDGHWPFKTPPEQHNILPNAVIQKFQAKVQISDYSSGTTGDWKNVFAAELFLVVCLNIAALTYITTIVFGRISVSRRSGFERIPPQTFQEDITELREVFTAAIHSPTVRIINTPRPGSGSGIRWKYQNGVFRPSRLANYGSTSESRL</sequence>
<gene>
    <name evidence="3" type="ORF">GOMPHAMPRED_006400</name>
</gene>
<feature type="transmembrane region" description="Helical" evidence="2">
    <location>
        <begin position="666"/>
        <end position="688"/>
    </location>
</feature>
<feature type="region of interest" description="Disordered" evidence="1">
    <location>
        <begin position="1"/>
        <end position="60"/>
    </location>
</feature>
<feature type="transmembrane region" description="Helical" evidence="2">
    <location>
        <begin position="144"/>
        <end position="167"/>
    </location>
</feature>
<dbReference type="Proteomes" id="UP000664169">
    <property type="component" value="Unassembled WGS sequence"/>
</dbReference>
<dbReference type="AlphaFoldDB" id="A0A8H3FT56"/>
<proteinExistence type="predicted"/>
<evidence type="ECO:0000313" key="4">
    <source>
        <dbReference type="Proteomes" id="UP000664169"/>
    </source>
</evidence>
<comment type="caution">
    <text evidence="3">The sequence shown here is derived from an EMBL/GenBank/DDBJ whole genome shotgun (WGS) entry which is preliminary data.</text>
</comment>
<evidence type="ECO:0000313" key="3">
    <source>
        <dbReference type="EMBL" id="CAF9931781.1"/>
    </source>
</evidence>
<accession>A0A8H3FT56</accession>
<evidence type="ECO:0000256" key="1">
    <source>
        <dbReference type="SAM" id="MobiDB-lite"/>
    </source>
</evidence>
<organism evidence="3 4">
    <name type="scientific">Gomphillus americanus</name>
    <dbReference type="NCBI Taxonomy" id="1940652"/>
    <lineage>
        <taxon>Eukaryota</taxon>
        <taxon>Fungi</taxon>
        <taxon>Dikarya</taxon>
        <taxon>Ascomycota</taxon>
        <taxon>Pezizomycotina</taxon>
        <taxon>Lecanoromycetes</taxon>
        <taxon>OSLEUM clade</taxon>
        <taxon>Ostropomycetidae</taxon>
        <taxon>Ostropales</taxon>
        <taxon>Graphidaceae</taxon>
        <taxon>Gomphilloideae</taxon>
        <taxon>Gomphillus</taxon>
    </lineage>
</organism>
<dbReference type="OrthoDB" id="4721035at2759"/>
<feature type="transmembrane region" description="Helical" evidence="2">
    <location>
        <begin position="206"/>
        <end position="227"/>
    </location>
</feature>
<keyword evidence="2" id="KW-0472">Membrane</keyword>
<evidence type="ECO:0000256" key="2">
    <source>
        <dbReference type="SAM" id="Phobius"/>
    </source>
</evidence>
<keyword evidence="2" id="KW-1133">Transmembrane helix</keyword>
<keyword evidence="4" id="KW-1185">Reference proteome</keyword>
<reference evidence="3" key="1">
    <citation type="submission" date="2021-03" db="EMBL/GenBank/DDBJ databases">
        <authorList>
            <person name="Tagirdzhanova G."/>
        </authorList>
    </citation>
    <scope>NUCLEOTIDE SEQUENCE</scope>
</reference>
<keyword evidence="2" id="KW-0812">Transmembrane</keyword>